<organism evidence="2 4">
    <name type="scientific">Cucumis melo var. makuwa</name>
    <name type="common">Oriental melon</name>
    <dbReference type="NCBI Taxonomy" id="1194695"/>
    <lineage>
        <taxon>Eukaryota</taxon>
        <taxon>Viridiplantae</taxon>
        <taxon>Streptophyta</taxon>
        <taxon>Embryophyta</taxon>
        <taxon>Tracheophyta</taxon>
        <taxon>Spermatophyta</taxon>
        <taxon>Magnoliopsida</taxon>
        <taxon>eudicotyledons</taxon>
        <taxon>Gunneridae</taxon>
        <taxon>Pentapetalae</taxon>
        <taxon>rosids</taxon>
        <taxon>fabids</taxon>
        <taxon>Cucurbitales</taxon>
        <taxon>Cucurbitaceae</taxon>
        <taxon>Benincaseae</taxon>
        <taxon>Cucumis</taxon>
    </lineage>
</organism>
<dbReference type="AlphaFoldDB" id="A0A5D3BYG0"/>
<name>A0A5D3BYG0_CUCMM</name>
<dbReference type="OrthoDB" id="1749511at2759"/>
<dbReference type="EMBL" id="SSTE01018921">
    <property type="protein sequence ID" value="KAA0037563.1"/>
    <property type="molecule type" value="Genomic_DNA"/>
</dbReference>
<dbReference type="Proteomes" id="UP000321393">
    <property type="component" value="Unassembled WGS sequence"/>
</dbReference>
<accession>A0A5D3BYG0</accession>
<evidence type="ECO:0000313" key="4">
    <source>
        <dbReference type="Proteomes" id="UP000321947"/>
    </source>
</evidence>
<evidence type="ECO:0000313" key="2">
    <source>
        <dbReference type="EMBL" id="TYK03109.1"/>
    </source>
</evidence>
<evidence type="ECO:0000313" key="3">
    <source>
        <dbReference type="Proteomes" id="UP000321393"/>
    </source>
</evidence>
<proteinExistence type="predicted"/>
<reference evidence="3 4" key="1">
    <citation type="submission" date="2019-08" db="EMBL/GenBank/DDBJ databases">
        <title>Draft genome sequences of two oriental melons (Cucumis melo L. var makuwa).</title>
        <authorList>
            <person name="Kwon S.-Y."/>
        </authorList>
    </citation>
    <scope>NUCLEOTIDE SEQUENCE [LARGE SCALE GENOMIC DNA]</scope>
    <source>
        <strain evidence="4">cv. Chang Bougi</strain>
        <strain evidence="3">cv. SW 3</strain>
        <tissue evidence="2">Leaf</tissue>
    </source>
</reference>
<comment type="caution">
    <text evidence="2">The sequence shown here is derived from an EMBL/GenBank/DDBJ whole genome shotgun (WGS) entry which is preliminary data.</text>
</comment>
<protein>
    <submittedName>
        <fullName evidence="2">Transposon Tf2-1 polyprotein isoform X1</fullName>
    </submittedName>
</protein>
<dbReference type="Proteomes" id="UP000321947">
    <property type="component" value="Unassembled WGS sequence"/>
</dbReference>
<sequence>MEKLVEERLEAVEQGMQRVSVIEENIALLSKNIIEMSSQIDNQYQQQQVILKYIKGIIRDDASGKKMEEGLTSQVAKVELELQATATETKEGGKTEERTHDRSKFKKVEMLVSNGMDPDSCLFRADRYFKIHNLTDSKKLTVAVISFDGPTLDWYRSQEEREAFKG</sequence>
<dbReference type="EMBL" id="SSTD01015295">
    <property type="protein sequence ID" value="TYK03109.1"/>
    <property type="molecule type" value="Genomic_DNA"/>
</dbReference>
<evidence type="ECO:0000313" key="1">
    <source>
        <dbReference type="EMBL" id="KAA0037563.1"/>
    </source>
</evidence>
<gene>
    <name evidence="2" type="ORF">E5676_scaffold374G00440</name>
    <name evidence="1" type="ORF">E6C27_scaffold277G001850</name>
</gene>